<evidence type="ECO:0000256" key="7">
    <source>
        <dbReference type="SAM" id="Phobius"/>
    </source>
</evidence>
<dbReference type="PROSITE" id="PS50283">
    <property type="entry name" value="NA_SOLUT_SYMP_3"/>
    <property type="match status" value="1"/>
</dbReference>
<proteinExistence type="inferred from homology"/>
<feature type="transmembrane region" description="Helical" evidence="7">
    <location>
        <begin position="12"/>
        <end position="30"/>
    </location>
</feature>
<feature type="transmembrane region" description="Helical" evidence="7">
    <location>
        <begin position="217"/>
        <end position="236"/>
    </location>
</feature>
<dbReference type="Gene3D" id="1.20.1730.10">
    <property type="entry name" value="Sodium/glucose cotransporter"/>
    <property type="match status" value="1"/>
</dbReference>
<feature type="transmembrane region" description="Helical" evidence="7">
    <location>
        <begin position="256"/>
        <end position="275"/>
    </location>
</feature>
<reference evidence="8 9" key="1">
    <citation type="submission" date="2019-09" db="EMBL/GenBank/DDBJ databases">
        <title>Draft genome of the ectomycorrhizal ascomycete Sphaerosporella brunnea.</title>
        <authorList>
            <consortium name="DOE Joint Genome Institute"/>
            <person name="Benucci G.M."/>
            <person name="Marozzi G."/>
            <person name="Antonielli L."/>
            <person name="Sanchez S."/>
            <person name="Marco P."/>
            <person name="Wang X."/>
            <person name="Falini L.B."/>
            <person name="Barry K."/>
            <person name="Haridas S."/>
            <person name="Lipzen A."/>
            <person name="Labutti K."/>
            <person name="Grigoriev I.V."/>
            <person name="Murat C."/>
            <person name="Martin F."/>
            <person name="Albertini E."/>
            <person name="Donnini D."/>
            <person name="Bonito G."/>
        </authorList>
    </citation>
    <scope>NUCLEOTIDE SEQUENCE [LARGE SCALE GENOMIC DNA]</scope>
    <source>
        <strain evidence="8 9">Sb_GMNB300</strain>
    </source>
</reference>
<feature type="transmembrane region" description="Helical" evidence="7">
    <location>
        <begin position="107"/>
        <end position="125"/>
    </location>
</feature>
<feature type="transmembrane region" description="Helical" evidence="7">
    <location>
        <begin position="186"/>
        <end position="205"/>
    </location>
</feature>
<comment type="subcellular location">
    <subcellularLocation>
        <location evidence="1">Membrane</location>
        <topology evidence="1">Multi-pass membrane protein</topology>
    </subcellularLocation>
</comment>
<dbReference type="EMBL" id="VXIS01000016">
    <property type="protein sequence ID" value="KAA8913270.1"/>
    <property type="molecule type" value="Genomic_DNA"/>
</dbReference>
<dbReference type="PANTHER" id="PTHR48086:SF10">
    <property type="entry name" value="AGR155CP"/>
    <property type="match status" value="1"/>
</dbReference>
<dbReference type="InterPro" id="IPR050277">
    <property type="entry name" value="Sodium:Solute_Symporter"/>
</dbReference>
<gene>
    <name evidence="8" type="ORF">FN846DRAFT_158500</name>
</gene>
<dbReference type="InterPro" id="IPR038377">
    <property type="entry name" value="Na/Glc_symporter_sf"/>
</dbReference>
<name>A0A5J5F805_9PEZI</name>
<evidence type="ECO:0000256" key="2">
    <source>
        <dbReference type="ARBA" id="ARBA00006434"/>
    </source>
</evidence>
<feature type="transmembrane region" description="Helical" evidence="7">
    <location>
        <begin position="73"/>
        <end position="95"/>
    </location>
</feature>
<feature type="transmembrane region" description="Helical" evidence="7">
    <location>
        <begin position="287"/>
        <end position="315"/>
    </location>
</feature>
<comment type="similarity">
    <text evidence="2">Belongs to the sodium:solute symporter (SSF) (TC 2.A.21) family.</text>
</comment>
<feature type="transmembrane region" description="Helical" evidence="7">
    <location>
        <begin position="435"/>
        <end position="455"/>
    </location>
</feature>
<evidence type="ECO:0000313" key="8">
    <source>
        <dbReference type="EMBL" id="KAA8913270.1"/>
    </source>
</evidence>
<keyword evidence="9" id="KW-1185">Reference proteome</keyword>
<dbReference type="AlphaFoldDB" id="A0A5J5F805"/>
<evidence type="ECO:0000313" key="9">
    <source>
        <dbReference type="Proteomes" id="UP000326924"/>
    </source>
</evidence>
<accession>A0A5J5F805</accession>
<feature type="transmembrane region" description="Helical" evidence="7">
    <location>
        <begin position="376"/>
        <end position="396"/>
    </location>
</feature>
<evidence type="ECO:0000256" key="3">
    <source>
        <dbReference type="ARBA" id="ARBA00022448"/>
    </source>
</evidence>
<feature type="transmembrane region" description="Helical" evidence="7">
    <location>
        <begin position="335"/>
        <end position="355"/>
    </location>
</feature>
<protein>
    <recommendedName>
        <fullName evidence="10">Sodium:solute symporter family-domain-containing protein</fullName>
    </recommendedName>
</protein>
<dbReference type="PANTHER" id="PTHR48086">
    <property type="entry name" value="SODIUM/PROLINE SYMPORTER-RELATED"/>
    <property type="match status" value="1"/>
</dbReference>
<keyword evidence="6 7" id="KW-0472">Membrane</keyword>
<evidence type="ECO:0000256" key="1">
    <source>
        <dbReference type="ARBA" id="ARBA00004141"/>
    </source>
</evidence>
<comment type="caution">
    <text evidence="8">The sequence shown here is derived from an EMBL/GenBank/DDBJ whole genome shotgun (WGS) entry which is preliminary data.</text>
</comment>
<evidence type="ECO:0008006" key="10">
    <source>
        <dbReference type="Google" id="ProtNLM"/>
    </source>
</evidence>
<organism evidence="8 9">
    <name type="scientific">Sphaerosporella brunnea</name>
    <dbReference type="NCBI Taxonomy" id="1250544"/>
    <lineage>
        <taxon>Eukaryota</taxon>
        <taxon>Fungi</taxon>
        <taxon>Dikarya</taxon>
        <taxon>Ascomycota</taxon>
        <taxon>Pezizomycotina</taxon>
        <taxon>Pezizomycetes</taxon>
        <taxon>Pezizales</taxon>
        <taxon>Pyronemataceae</taxon>
        <taxon>Sphaerosporella</taxon>
    </lineage>
</organism>
<evidence type="ECO:0000256" key="6">
    <source>
        <dbReference type="ARBA" id="ARBA00023136"/>
    </source>
</evidence>
<keyword evidence="4 7" id="KW-0812">Transmembrane</keyword>
<keyword evidence="5 7" id="KW-1133">Transmembrane helix</keyword>
<feature type="transmembrane region" description="Helical" evidence="7">
    <location>
        <begin position="402"/>
        <end position="423"/>
    </location>
</feature>
<feature type="transmembrane region" description="Helical" evidence="7">
    <location>
        <begin position="475"/>
        <end position="502"/>
    </location>
</feature>
<evidence type="ECO:0000256" key="5">
    <source>
        <dbReference type="ARBA" id="ARBA00022989"/>
    </source>
</evidence>
<dbReference type="GO" id="GO:0015606">
    <property type="term" value="F:spermidine transmembrane transporter activity"/>
    <property type="evidence" value="ECO:0007669"/>
    <property type="project" value="TreeGrafter"/>
</dbReference>
<dbReference type="InParanoid" id="A0A5J5F805"/>
<sequence>MGSLSGAVSNVLIYLTYGGFLIMGCCIAWIHRSQSKANFLHSNRTQTGSSALAIAIHPPYCLYFKDTLTLYEFLAIPLALNFIASAMGCSILFSYPELGTITGVQGAVTYAATSALPLMIFPLLAPIIRRRLPDGFILTMWVREHFGAVAAFYLSFLSLATMFLYMVAELSALMQVIGLLTPVNSLAVAIVEVVVTSIYTALGGFRISFITDNIQGVMIALLVIICSIAMGTSVKIDTSKIGPSGLTQPTVLGYQLIYILLVGIVFSDMFLSNFWMRAFASKTDKDLWIGCSIASLFVFVVLLLVGSTGFIAAWAGVWDPSQYGGLAFFLLLDQLPSWVIGFVIIMVIALSCAVFDSLQSAMASTASADIFRDKLPLLYIRAMVALVTIPAIVLAVKSPSILNIYLITNTLATAALPAILLGLNRSFYFLNGFDIVCAGFGGMLSVFIFGVVYYGDARKAADLLILTTGLYANDWSVFGVYVAAPVGSLIFLALVCASRLAITWIFCKASKRPFLALDRTWIARSRQTAELVPVEHVEYESERPKMV</sequence>
<dbReference type="GO" id="GO:0005886">
    <property type="term" value="C:plasma membrane"/>
    <property type="evidence" value="ECO:0007669"/>
    <property type="project" value="TreeGrafter"/>
</dbReference>
<evidence type="ECO:0000256" key="4">
    <source>
        <dbReference type="ARBA" id="ARBA00022692"/>
    </source>
</evidence>
<dbReference type="OrthoDB" id="6132759at2759"/>
<keyword evidence="3" id="KW-0813">Transport</keyword>
<dbReference type="InterPro" id="IPR001734">
    <property type="entry name" value="Na/solute_symporter"/>
</dbReference>
<feature type="transmembrane region" description="Helical" evidence="7">
    <location>
        <begin position="146"/>
        <end position="166"/>
    </location>
</feature>
<dbReference type="Proteomes" id="UP000326924">
    <property type="component" value="Unassembled WGS sequence"/>
</dbReference>